<name>A0A2P2NY62_RHIMU</name>
<organism evidence="1">
    <name type="scientific">Rhizophora mucronata</name>
    <name type="common">Asiatic mangrove</name>
    <dbReference type="NCBI Taxonomy" id="61149"/>
    <lineage>
        <taxon>Eukaryota</taxon>
        <taxon>Viridiplantae</taxon>
        <taxon>Streptophyta</taxon>
        <taxon>Embryophyta</taxon>
        <taxon>Tracheophyta</taxon>
        <taxon>Spermatophyta</taxon>
        <taxon>Magnoliopsida</taxon>
        <taxon>eudicotyledons</taxon>
        <taxon>Gunneridae</taxon>
        <taxon>Pentapetalae</taxon>
        <taxon>rosids</taxon>
        <taxon>fabids</taxon>
        <taxon>Malpighiales</taxon>
        <taxon>Rhizophoraceae</taxon>
        <taxon>Rhizophora</taxon>
    </lineage>
</organism>
<sequence>MFSGLQFVRFIEFLRFLGLELTELVMVSASVLLKLFTLKGTPLSLGLKLML</sequence>
<dbReference type="AlphaFoldDB" id="A0A2P2NY62"/>
<protein>
    <submittedName>
        <fullName evidence="1">Uncharacterized protein</fullName>
    </submittedName>
</protein>
<evidence type="ECO:0000313" key="1">
    <source>
        <dbReference type="EMBL" id="MBX47404.1"/>
    </source>
</evidence>
<accession>A0A2P2NY62</accession>
<dbReference type="EMBL" id="GGEC01066920">
    <property type="protein sequence ID" value="MBX47404.1"/>
    <property type="molecule type" value="Transcribed_RNA"/>
</dbReference>
<reference evidence="1" key="1">
    <citation type="submission" date="2018-02" db="EMBL/GenBank/DDBJ databases">
        <title>Rhizophora mucronata_Transcriptome.</title>
        <authorList>
            <person name="Meera S.P."/>
            <person name="Sreeshan A."/>
            <person name="Augustine A."/>
        </authorList>
    </citation>
    <scope>NUCLEOTIDE SEQUENCE</scope>
    <source>
        <tissue evidence="1">Leaf</tissue>
    </source>
</reference>
<proteinExistence type="predicted"/>